<feature type="region of interest" description="Disordered" evidence="5">
    <location>
        <begin position="1"/>
        <end position="22"/>
    </location>
</feature>
<evidence type="ECO:0000256" key="5">
    <source>
        <dbReference type="SAM" id="MobiDB-lite"/>
    </source>
</evidence>
<sequence>MAGFSISLKSHKSGKTDKKKKRANVFNETDLDVSKKTKIRVTHIDEYKEPKKQERVIKLASISKPSNNSDFIPPVDDNELKFGLNTRESLHSNKSNVRLLGKDPTIIEQQPEVTEQEDYEDVPIEEFGNALLRGMGWDGKNDNQKNPAPSKSAGVANPATKPRPSLLGLGAKSSQSTLKDDRVALPTFLPVTKIDRKTGKRL</sequence>
<name>A0A1G4KJE7_9SACH</name>
<proteinExistence type="inferred from homology"/>
<keyword evidence="4" id="KW-0747">Spliceosome</keyword>
<keyword evidence="3 4" id="KW-0539">Nucleus</keyword>
<reference evidence="8" key="1">
    <citation type="submission" date="2016-03" db="EMBL/GenBank/DDBJ databases">
        <authorList>
            <person name="Devillers Hugo."/>
        </authorList>
    </citation>
    <scope>NUCLEOTIDE SEQUENCE [LARGE SCALE GENOMIC DNA]</scope>
</reference>
<comment type="subcellular location">
    <subcellularLocation>
        <location evidence="1 4">Nucleus</location>
    </subcellularLocation>
</comment>
<accession>A0A1G4KJE7</accession>
<dbReference type="PANTHER" id="PTHR15818">
    <property type="entry name" value="G PATCH AND KOW-CONTAINING"/>
    <property type="match status" value="1"/>
</dbReference>
<organism evidence="7 8">
    <name type="scientific">Lachancea meyersii CBS 8951</name>
    <dbReference type="NCBI Taxonomy" id="1266667"/>
    <lineage>
        <taxon>Eukaryota</taxon>
        <taxon>Fungi</taxon>
        <taxon>Dikarya</taxon>
        <taxon>Ascomycota</taxon>
        <taxon>Saccharomycotina</taxon>
        <taxon>Saccharomycetes</taxon>
        <taxon>Saccharomycetales</taxon>
        <taxon>Saccharomycetaceae</taxon>
        <taxon>Lachancea</taxon>
    </lineage>
</organism>
<keyword evidence="4" id="KW-0508">mRNA splicing</keyword>
<evidence type="ECO:0000313" key="7">
    <source>
        <dbReference type="EMBL" id="SCV04494.1"/>
    </source>
</evidence>
<dbReference type="Proteomes" id="UP000191144">
    <property type="component" value="Chromosome H"/>
</dbReference>
<feature type="domain" description="Spp2/MOS2 G-patch" evidence="6">
    <location>
        <begin position="111"/>
        <end position="174"/>
    </location>
</feature>
<evidence type="ECO:0000259" key="6">
    <source>
        <dbReference type="Pfam" id="PF12656"/>
    </source>
</evidence>
<dbReference type="GO" id="GO:0005681">
    <property type="term" value="C:spliceosomal complex"/>
    <property type="evidence" value="ECO:0007669"/>
    <property type="project" value="UniProtKB-UniRule"/>
</dbReference>
<evidence type="ECO:0000313" key="8">
    <source>
        <dbReference type="Proteomes" id="UP000191144"/>
    </source>
</evidence>
<keyword evidence="4" id="KW-0507">mRNA processing</keyword>
<evidence type="ECO:0000256" key="2">
    <source>
        <dbReference type="ARBA" id="ARBA00008576"/>
    </source>
</evidence>
<evidence type="ECO:0000256" key="4">
    <source>
        <dbReference type="RuleBase" id="RU369096"/>
    </source>
</evidence>
<feature type="compositionally biased region" description="Basic residues" evidence="5">
    <location>
        <begin position="9"/>
        <end position="22"/>
    </location>
</feature>
<dbReference type="InterPro" id="IPR026822">
    <property type="entry name" value="Spp2/MOS2_G-patch"/>
</dbReference>
<dbReference type="PANTHER" id="PTHR15818:SF2">
    <property type="entry name" value="G-PATCH DOMAIN AND KOW MOTIFS-CONTAINING PROTEIN"/>
    <property type="match status" value="1"/>
</dbReference>
<protein>
    <recommendedName>
        <fullName evidence="4">Pre-mRNA-splicing factor</fullName>
    </recommendedName>
</protein>
<dbReference type="InterPro" id="IPR045166">
    <property type="entry name" value="Spp2-like"/>
</dbReference>
<comment type="function">
    <text evidence="4">Involved in spliceosome maturation and the first step of pre-mRNA splicing.</text>
</comment>
<feature type="region of interest" description="Disordered" evidence="5">
    <location>
        <begin position="101"/>
        <end position="121"/>
    </location>
</feature>
<dbReference type="GO" id="GO:0000398">
    <property type="term" value="P:mRNA splicing, via spliceosome"/>
    <property type="evidence" value="ECO:0007669"/>
    <property type="project" value="UniProtKB-UniRule"/>
</dbReference>
<gene>
    <name evidence="7" type="ORF">LAME_0H18888G</name>
</gene>
<evidence type="ECO:0000256" key="3">
    <source>
        <dbReference type="ARBA" id="ARBA00023242"/>
    </source>
</evidence>
<dbReference type="Pfam" id="PF12656">
    <property type="entry name" value="G-patch_2"/>
    <property type="match status" value="1"/>
</dbReference>
<dbReference type="AlphaFoldDB" id="A0A1G4KJE7"/>
<keyword evidence="8" id="KW-1185">Reference proteome</keyword>
<dbReference type="EMBL" id="LT598480">
    <property type="protein sequence ID" value="SCV04494.1"/>
    <property type="molecule type" value="Genomic_DNA"/>
</dbReference>
<dbReference type="OrthoDB" id="5577072at2759"/>
<evidence type="ECO:0000256" key="1">
    <source>
        <dbReference type="ARBA" id="ARBA00004123"/>
    </source>
</evidence>
<feature type="region of interest" description="Disordered" evidence="5">
    <location>
        <begin position="133"/>
        <end position="182"/>
    </location>
</feature>
<comment type="similarity">
    <text evidence="2 4">Belongs to the SPP2 family.</text>
</comment>